<evidence type="ECO:0000313" key="3">
    <source>
        <dbReference type="Proteomes" id="UP000184330"/>
    </source>
</evidence>
<gene>
    <name evidence="2" type="ORF">PAC_06387</name>
</gene>
<dbReference type="Proteomes" id="UP000184330">
    <property type="component" value="Unassembled WGS sequence"/>
</dbReference>
<evidence type="ECO:0000313" key="2">
    <source>
        <dbReference type="EMBL" id="CZR56499.1"/>
    </source>
</evidence>
<dbReference type="AlphaFoldDB" id="A0A1L7WUQ4"/>
<keyword evidence="3" id="KW-1185">Reference proteome</keyword>
<dbReference type="STRING" id="576137.A0A1L7WUQ4"/>
<accession>A0A1L7WUQ4</accession>
<proteinExistence type="predicted"/>
<feature type="domain" description="DUF7730" evidence="1">
    <location>
        <begin position="78"/>
        <end position="121"/>
    </location>
</feature>
<evidence type="ECO:0000259" key="1">
    <source>
        <dbReference type="Pfam" id="PF24864"/>
    </source>
</evidence>
<dbReference type="PANTHER" id="PTHR42085">
    <property type="entry name" value="F-BOX DOMAIN-CONTAINING PROTEIN"/>
    <property type="match status" value="1"/>
</dbReference>
<name>A0A1L7WUQ4_9HELO</name>
<dbReference type="PANTHER" id="PTHR42085:SF1">
    <property type="entry name" value="F-BOX DOMAIN-CONTAINING PROTEIN"/>
    <property type="match status" value="1"/>
</dbReference>
<dbReference type="InterPro" id="IPR056632">
    <property type="entry name" value="DUF7730"/>
</dbReference>
<organism evidence="2 3">
    <name type="scientific">Phialocephala subalpina</name>
    <dbReference type="NCBI Taxonomy" id="576137"/>
    <lineage>
        <taxon>Eukaryota</taxon>
        <taxon>Fungi</taxon>
        <taxon>Dikarya</taxon>
        <taxon>Ascomycota</taxon>
        <taxon>Pezizomycotina</taxon>
        <taxon>Leotiomycetes</taxon>
        <taxon>Helotiales</taxon>
        <taxon>Mollisiaceae</taxon>
        <taxon>Phialocephala</taxon>
        <taxon>Phialocephala fortinii species complex</taxon>
    </lineage>
</organism>
<dbReference type="Pfam" id="PF24864">
    <property type="entry name" value="DUF7730"/>
    <property type="match status" value="1"/>
</dbReference>
<dbReference type="InterPro" id="IPR038883">
    <property type="entry name" value="AN11006-like"/>
</dbReference>
<dbReference type="EMBL" id="FJOG01000008">
    <property type="protein sequence ID" value="CZR56499.1"/>
    <property type="molecule type" value="Genomic_DNA"/>
</dbReference>
<reference evidence="2 3" key="1">
    <citation type="submission" date="2016-03" db="EMBL/GenBank/DDBJ databases">
        <authorList>
            <person name="Ploux O."/>
        </authorList>
    </citation>
    <scope>NUCLEOTIDE SEQUENCE [LARGE SCALE GENOMIC DNA]</scope>
    <source>
        <strain evidence="2 3">UAMH 11012</strain>
    </source>
</reference>
<dbReference type="OrthoDB" id="2951834at2759"/>
<protein>
    <recommendedName>
        <fullName evidence="1">DUF7730 domain-containing protein</fullName>
    </recommendedName>
</protein>
<sequence length="276" mass="32232">MTENIHFEDAIAALSGSNNIEEMKASDGSKAMLVEVEEVNPTCLLLELPREIRDHIYSLIFLSDGPIYPSRDRAGIAEYLGLLRTCQHIYSEVIEILYGRNTFQIRGDPRWKAPELLNLLSSQRRDGFIRDGLLHPSMKDFQTNKICLSRFHIKKLYIPSHNISLSQLKHLFSLFKYFPNQEYLRVVYTGSFGVKDMEVINLCRLYRDRRPQLENFILCKRIRYSEAEDISWMLWENPYRKWTSISDVPDMKNVWKNEDGILRKAVVVSAPQSIPE</sequence>